<organism evidence="1 2">
    <name type="scientific">Tropilaelaps mercedesae</name>
    <dbReference type="NCBI Taxonomy" id="418985"/>
    <lineage>
        <taxon>Eukaryota</taxon>
        <taxon>Metazoa</taxon>
        <taxon>Ecdysozoa</taxon>
        <taxon>Arthropoda</taxon>
        <taxon>Chelicerata</taxon>
        <taxon>Arachnida</taxon>
        <taxon>Acari</taxon>
        <taxon>Parasitiformes</taxon>
        <taxon>Mesostigmata</taxon>
        <taxon>Gamasina</taxon>
        <taxon>Dermanyssoidea</taxon>
        <taxon>Laelapidae</taxon>
        <taxon>Tropilaelaps</taxon>
    </lineage>
</organism>
<sequence length="70" mass="8270">MMERQKQPTLLRHLSGHSCDEPVRMHNSIAFKLVRTGLLRKLLCSVLVKRWGWLYLVERRPRSMVLTEAP</sequence>
<dbReference type="EMBL" id="MNPL01005873">
    <property type="protein sequence ID" value="OQR75743.1"/>
    <property type="molecule type" value="Genomic_DNA"/>
</dbReference>
<protein>
    <submittedName>
        <fullName evidence="1">Uncharacterized protein</fullName>
    </submittedName>
</protein>
<reference evidence="1 2" key="1">
    <citation type="journal article" date="2017" name="Gigascience">
        <title>Draft genome of the honey bee ectoparasitic mite, Tropilaelaps mercedesae, is shaped by the parasitic life history.</title>
        <authorList>
            <person name="Dong X."/>
            <person name="Armstrong S.D."/>
            <person name="Xia D."/>
            <person name="Makepeace B.L."/>
            <person name="Darby A.C."/>
            <person name="Kadowaki T."/>
        </authorList>
    </citation>
    <scope>NUCLEOTIDE SEQUENCE [LARGE SCALE GENOMIC DNA]</scope>
    <source>
        <strain evidence="1">Wuxi-XJTLU</strain>
    </source>
</reference>
<gene>
    <name evidence="1" type="ORF">BIW11_03202</name>
</gene>
<dbReference type="Proteomes" id="UP000192247">
    <property type="component" value="Unassembled WGS sequence"/>
</dbReference>
<name>A0A1V9XQN9_9ACAR</name>
<keyword evidence="2" id="KW-1185">Reference proteome</keyword>
<evidence type="ECO:0000313" key="2">
    <source>
        <dbReference type="Proteomes" id="UP000192247"/>
    </source>
</evidence>
<dbReference type="InParanoid" id="A0A1V9XQN9"/>
<proteinExistence type="predicted"/>
<dbReference type="AlphaFoldDB" id="A0A1V9XQN9"/>
<evidence type="ECO:0000313" key="1">
    <source>
        <dbReference type="EMBL" id="OQR75743.1"/>
    </source>
</evidence>
<comment type="caution">
    <text evidence="1">The sequence shown here is derived from an EMBL/GenBank/DDBJ whole genome shotgun (WGS) entry which is preliminary data.</text>
</comment>
<accession>A0A1V9XQN9</accession>